<accession>A0AAN9V0A5</accession>
<protein>
    <submittedName>
        <fullName evidence="1">Uncharacterized protein</fullName>
    </submittedName>
</protein>
<dbReference type="AlphaFoldDB" id="A0AAN9V0A5"/>
<evidence type="ECO:0000313" key="2">
    <source>
        <dbReference type="Proteomes" id="UP001320420"/>
    </source>
</evidence>
<reference evidence="1 2" key="1">
    <citation type="submission" date="2024-02" db="EMBL/GenBank/DDBJ databases">
        <title>De novo assembly and annotation of 12 fungi associated with fruit tree decline syndrome in Ontario, Canada.</title>
        <authorList>
            <person name="Sulman M."/>
            <person name="Ellouze W."/>
            <person name="Ilyukhin E."/>
        </authorList>
    </citation>
    <scope>NUCLEOTIDE SEQUENCE [LARGE SCALE GENOMIC DNA]</scope>
    <source>
        <strain evidence="1 2">M11/M66-122</strain>
    </source>
</reference>
<dbReference type="Proteomes" id="UP001320420">
    <property type="component" value="Unassembled WGS sequence"/>
</dbReference>
<gene>
    <name evidence="1" type="ORF">SLS62_002510</name>
</gene>
<organism evidence="1 2">
    <name type="scientific">Diatrype stigma</name>
    <dbReference type="NCBI Taxonomy" id="117547"/>
    <lineage>
        <taxon>Eukaryota</taxon>
        <taxon>Fungi</taxon>
        <taxon>Dikarya</taxon>
        <taxon>Ascomycota</taxon>
        <taxon>Pezizomycotina</taxon>
        <taxon>Sordariomycetes</taxon>
        <taxon>Xylariomycetidae</taxon>
        <taxon>Xylariales</taxon>
        <taxon>Diatrypaceae</taxon>
        <taxon>Diatrype</taxon>
    </lineage>
</organism>
<sequence length="255" mass="28258">MTPTKNATTVAATAFPGGRNPAVEGSSVGTPAKAIHQAESNAMEGCQEHADNSLGSVMDDYGADFWWADDESVWYDDESMDDIEFDSAQPEEELKVEDDHNVDIDLSSTPRCSDVAKKTTHKKPTMHHCSIRQWLDATDMKNAKKSSGNGVGFCDIPQYPGSQAGDNKDGLRAAETGHNHAYQPIRQGTQLPDAFQEVYNSEPYGPELSLAERMLKIEKRMLHAELVVLFVSGNEEAFASRLEYRRERFGSERLL</sequence>
<proteinExistence type="predicted"/>
<keyword evidence="2" id="KW-1185">Reference proteome</keyword>
<dbReference type="EMBL" id="JAKJXP020000012">
    <property type="protein sequence ID" value="KAK7755575.1"/>
    <property type="molecule type" value="Genomic_DNA"/>
</dbReference>
<comment type="caution">
    <text evidence="1">The sequence shown here is derived from an EMBL/GenBank/DDBJ whole genome shotgun (WGS) entry which is preliminary data.</text>
</comment>
<name>A0AAN9V0A5_9PEZI</name>
<evidence type="ECO:0000313" key="1">
    <source>
        <dbReference type="EMBL" id="KAK7755575.1"/>
    </source>
</evidence>